<accession>A0AAD8FLN9</accession>
<evidence type="ECO:0000313" key="2">
    <source>
        <dbReference type="Proteomes" id="UP001233172"/>
    </source>
</evidence>
<dbReference type="AlphaFoldDB" id="A0AAD8FLN9"/>
<comment type="caution">
    <text evidence="1">The sequence shown here is derived from an EMBL/GenBank/DDBJ whole genome shotgun (WGS) entry which is preliminary data.</text>
</comment>
<evidence type="ECO:0000313" key="1">
    <source>
        <dbReference type="EMBL" id="KAK0068046.1"/>
    </source>
</evidence>
<protein>
    <submittedName>
        <fullName evidence="1">Uncharacterized protein</fullName>
    </submittedName>
</protein>
<reference evidence="1" key="1">
    <citation type="journal article" date="2023" name="PLoS Negl. Trop. Dis.">
        <title>A genome sequence for Biomphalaria pfeifferi, the major vector snail for the human-infecting parasite Schistosoma mansoni.</title>
        <authorList>
            <person name="Bu L."/>
            <person name="Lu L."/>
            <person name="Laidemitt M.R."/>
            <person name="Zhang S.M."/>
            <person name="Mutuku M."/>
            <person name="Mkoji G."/>
            <person name="Steinauer M."/>
            <person name="Loker E.S."/>
        </authorList>
    </citation>
    <scope>NUCLEOTIDE SEQUENCE</scope>
    <source>
        <strain evidence="1">KasaAsao</strain>
    </source>
</reference>
<proteinExistence type="predicted"/>
<keyword evidence="2" id="KW-1185">Reference proteome</keyword>
<dbReference type="EMBL" id="JASAOG010000005">
    <property type="protein sequence ID" value="KAK0068046.1"/>
    <property type="molecule type" value="Genomic_DNA"/>
</dbReference>
<sequence length="126" mass="13928">MSSVCAVVSTFCFSFICLTPLTSLPLLFSSFPLHVFFEVTKRDNCQVLDSCRTQSEISRRYLGGRGGVVATDRPIKLTLQRLTSWIVTASNNLFQIHSSQGQEVSFDWIAMCTLDHGCGDGGRGKE</sequence>
<gene>
    <name evidence="1" type="ORF">Bpfe_001981</name>
</gene>
<name>A0AAD8FLN9_BIOPF</name>
<reference evidence="1" key="2">
    <citation type="submission" date="2023-04" db="EMBL/GenBank/DDBJ databases">
        <authorList>
            <person name="Bu L."/>
            <person name="Lu L."/>
            <person name="Laidemitt M.R."/>
            <person name="Zhang S.M."/>
            <person name="Mutuku M."/>
            <person name="Mkoji G."/>
            <person name="Steinauer M."/>
            <person name="Loker E.S."/>
        </authorList>
    </citation>
    <scope>NUCLEOTIDE SEQUENCE</scope>
    <source>
        <strain evidence="1">KasaAsao</strain>
        <tissue evidence="1">Whole Snail</tissue>
    </source>
</reference>
<dbReference type="Proteomes" id="UP001233172">
    <property type="component" value="Unassembled WGS sequence"/>
</dbReference>
<organism evidence="1 2">
    <name type="scientific">Biomphalaria pfeifferi</name>
    <name type="common">Bloodfluke planorb</name>
    <name type="synonym">Freshwater snail</name>
    <dbReference type="NCBI Taxonomy" id="112525"/>
    <lineage>
        <taxon>Eukaryota</taxon>
        <taxon>Metazoa</taxon>
        <taxon>Spiralia</taxon>
        <taxon>Lophotrochozoa</taxon>
        <taxon>Mollusca</taxon>
        <taxon>Gastropoda</taxon>
        <taxon>Heterobranchia</taxon>
        <taxon>Euthyneura</taxon>
        <taxon>Panpulmonata</taxon>
        <taxon>Hygrophila</taxon>
        <taxon>Lymnaeoidea</taxon>
        <taxon>Planorbidae</taxon>
        <taxon>Biomphalaria</taxon>
    </lineage>
</organism>